<evidence type="ECO:0000313" key="5">
    <source>
        <dbReference type="Proteomes" id="UP001209317"/>
    </source>
</evidence>
<feature type="domain" description="Gylcosyl hydrolase 115 C-terminal" evidence="3">
    <location>
        <begin position="780"/>
        <end position="960"/>
    </location>
</feature>
<dbReference type="Pfam" id="PF15979">
    <property type="entry name" value="Glyco_hydro_115"/>
    <property type="match status" value="1"/>
</dbReference>
<dbReference type="InterPro" id="IPR031924">
    <property type="entry name" value="GH115"/>
</dbReference>
<dbReference type="RefSeq" id="WP_263037160.1">
    <property type="nucleotide sequence ID" value="NZ_JAOTPL010000004.1"/>
</dbReference>
<feature type="chain" id="PRO_5042235277" evidence="2">
    <location>
        <begin position="18"/>
        <end position="965"/>
    </location>
</feature>
<dbReference type="Proteomes" id="UP001209317">
    <property type="component" value="Unassembled WGS sequence"/>
</dbReference>
<evidence type="ECO:0000256" key="2">
    <source>
        <dbReference type="SAM" id="SignalP"/>
    </source>
</evidence>
<dbReference type="PANTHER" id="PTHR37842">
    <property type="match status" value="1"/>
</dbReference>
<proteinExistence type="predicted"/>
<keyword evidence="5" id="KW-1185">Reference proteome</keyword>
<evidence type="ECO:0000313" key="4">
    <source>
        <dbReference type="EMBL" id="MCU7693672.1"/>
    </source>
</evidence>
<dbReference type="InterPro" id="IPR029018">
    <property type="entry name" value="Hex-like_dom2"/>
</dbReference>
<dbReference type="InterPro" id="IPR041437">
    <property type="entry name" value="GH115_C"/>
</dbReference>
<dbReference type="SUPFAM" id="SSF55545">
    <property type="entry name" value="beta-N-acetylhexosaminidase-like domain"/>
    <property type="match status" value="1"/>
</dbReference>
<dbReference type="Pfam" id="PF17829">
    <property type="entry name" value="GH115_C"/>
    <property type="match status" value="1"/>
</dbReference>
<keyword evidence="2" id="KW-0732">Signal</keyword>
<dbReference type="AlphaFoldDB" id="A0AAE3LJF1"/>
<dbReference type="PANTHER" id="PTHR37842:SF2">
    <property type="entry name" value="GYLCOSYL HYDROLASE 115 C-TERMINAL DOMAIN-CONTAINING PROTEIN"/>
    <property type="match status" value="1"/>
</dbReference>
<dbReference type="GO" id="GO:0005975">
    <property type="term" value="P:carbohydrate metabolic process"/>
    <property type="evidence" value="ECO:0007669"/>
    <property type="project" value="UniProtKB-ARBA"/>
</dbReference>
<feature type="signal peptide" evidence="2">
    <location>
        <begin position="1"/>
        <end position="17"/>
    </location>
</feature>
<dbReference type="InterPro" id="IPR042301">
    <property type="entry name" value="GH115_sf"/>
</dbReference>
<dbReference type="Gene3D" id="3.30.379.10">
    <property type="entry name" value="Chitobiase/beta-hexosaminidase domain 2-like"/>
    <property type="match status" value="1"/>
</dbReference>
<dbReference type="EMBL" id="JAOTPL010000004">
    <property type="protein sequence ID" value="MCU7693672.1"/>
    <property type="molecule type" value="Genomic_DNA"/>
</dbReference>
<keyword evidence="1 4" id="KW-0378">Hydrolase</keyword>
<dbReference type="Gene3D" id="1.20.58.2150">
    <property type="match status" value="1"/>
</dbReference>
<name>A0AAE3LJF1_9BACT</name>
<dbReference type="Gene3D" id="2.60.120.1620">
    <property type="match status" value="1"/>
</dbReference>
<comment type="caution">
    <text evidence="4">The sequence shown here is derived from an EMBL/GenBank/DDBJ whole genome shotgun (WGS) entry which is preliminary data.</text>
</comment>
<dbReference type="Gene3D" id="3.20.20.520">
    <property type="entry name" value="Glycosyl hydrolase family 115"/>
    <property type="match status" value="1"/>
</dbReference>
<evidence type="ECO:0000259" key="3">
    <source>
        <dbReference type="Pfam" id="PF17829"/>
    </source>
</evidence>
<sequence length="965" mass="109824">MRKLYLLLFFISATAEAQVLVSGSAVGKNIFPLASASVAAIYYDSRDAELVRRTAWLFAQDVYNVTGKKIDVLSENARPQKNMVVVGTIGHNRLIDQLVHQKKIDVGKIKNGWEQYAITLVEKPFKGVDKALVIAGCDRRGAAYGLLSVSEAIGVHPWYWWADVPVKKHSSVNLEVKAFSSKTPSVKYRGIFINDEDWGLFPWSAKNFEPELKDIGPKTYAKICELLLRLKANYLSPAMHSITGAFNKYPDNKLVADSFGIVMGSIHAEPLLFNNASEWDKKTMGEWNYVKNKEGINKVLTQRVQENGMFENVYTLALRGIHDAVMEGDLNMQERVEVLGKALEDQRDILKNVLKKPVEEVPQIFYPYKEVLDVYNAGLKVPDDVTIVWTDDDYGYIKRLSNSQEQKRKGRAGVYYHISYWGPPNDNLWLCTTPPQLMYQELRKAYETTADRLWVVNVGDIKPAEYHISLFMEMAYDIHQFNDKNIVEHHADFLSGIYGQQYRNDFLDISKVYHQLAFARKPEYIKNTRSDAFSLYNYNELDNRVNEYTRIANKAKAIMNKLDETQYPSYFQLLYYPVKGSALFNQIWLGAQKVNDYASKKNVTANQLRKNVIAYGDTLQKITDEYNSLLNGKWKYMMSLSNGGGRFSIPELATVAPASSPQLGISAEGEVNTKGRIHQHILPAFNKYVRQTYYIDIFNKGNASLNWAATTSHPWLVLDKHNGNAATQERIYVSIDWNKVPAGENIKSEIIFSANDMHEKVLVSVFNPANPSVNELKDLYVEDNGVVSIDATRYHRKKETADIKFKVLDGLGFDDKVVQLGDPFAKYQFYPSLELTSNYVAPVRSSDFPVLEYDFYSFNSGPVDVYTYMVPVFPLNDEHGSRYGVMVDNSPVYLPEASAPYYSTLWIQSILRNTRINKTTHMIDKPGKHTVKIYAAHPGVLLQKVVVDFGGMKKSYMGPECRQSK</sequence>
<organism evidence="4 5">
    <name type="scientific">Haoranjiania flava</name>
    <dbReference type="NCBI Taxonomy" id="1856322"/>
    <lineage>
        <taxon>Bacteria</taxon>
        <taxon>Pseudomonadati</taxon>
        <taxon>Bacteroidota</taxon>
        <taxon>Chitinophagia</taxon>
        <taxon>Chitinophagales</taxon>
        <taxon>Chitinophagaceae</taxon>
        <taxon>Haoranjiania</taxon>
    </lineage>
</organism>
<gene>
    <name evidence="4" type="ORF">OD355_03975</name>
</gene>
<protein>
    <submittedName>
        <fullName evidence="4">Glycosyl hydrolase 115 family protein</fullName>
    </submittedName>
</protein>
<reference evidence="4" key="1">
    <citation type="submission" date="2022-10" db="EMBL/GenBank/DDBJ databases">
        <authorList>
            <person name="Kim H.S."/>
            <person name="Kim J.-S."/>
            <person name="Suh M.K."/>
            <person name="Eom M.K."/>
            <person name="Lee J.-S."/>
        </authorList>
    </citation>
    <scope>NUCLEOTIDE SEQUENCE</scope>
    <source>
        <strain evidence="4">LIP-5</strain>
    </source>
</reference>
<accession>A0AAE3LJF1</accession>
<dbReference type="GO" id="GO:0016787">
    <property type="term" value="F:hydrolase activity"/>
    <property type="evidence" value="ECO:0007669"/>
    <property type="project" value="UniProtKB-KW"/>
</dbReference>
<evidence type="ECO:0000256" key="1">
    <source>
        <dbReference type="ARBA" id="ARBA00022801"/>
    </source>
</evidence>